<evidence type="ECO:0000256" key="1">
    <source>
        <dbReference type="SAM" id="Phobius"/>
    </source>
</evidence>
<proteinExistence type="predicted"/>
<keyword evidence="1" id="KW-1133">Transmembrane helix</keyword>
<keyword evidence="1" id="KW-0812">Transmembrane</keyword>
<sequence>MDEENWPMNGLRRLLLRSWQAAVSAGGIFLAYCGWVIDGAVGLALFTLIAALLVPLRLHPRRALATLAEFLALFSR</sequence>
<protein>
    <submittedName>
        <fullName evidence="2">Uncharacterized protein</fullName>
    </submittedName>
</protein>
<accession>A0A317E1G3</accession>
<organism evidence="2 3">
    <name type="scientific">Zavarzinia compransoris</name>
    <dbReference type="NCBI Taxonomy" id="1264899"/>
    <lineage>
        <taxon>Bacteria</taxon>
        <taxon>Pseudomonadati</taxon>
        <taxon>Pseudomonadota</taxon>
        <taxon>Alphaproteobacteria</taxon>
        <taxon>Rhodospirillales</taxon>
        <taxon>Zavarziniaceae</taxon>
        <taxon>Zavarzinia</taxon>
    </lineage>
</organism>
<gene>
    <name evidence="2" type="ORF">DKG75_18630</name>
</gene>
<dbReference type="EMBL" id="QGLF01000005">
    <property type="protein sequence ID" value="PWR18985.1"/>
    <property type="molecule type" value="Genomic_DNA"/>
</dbReference>
<feature type="transmembrane region" description="Helical" evidence="1">
    <location>
        <begin position="20"/>
        <end position="53"/>
    </location>
</feature>
<dbReference type="AlphaFoldDB" id="A0A317E1G3"/>
<evidence type="ECO:0000313" key="3">
    <source>
        <dbReference type="Proteomes" id="UP000246077"/>
    </source>
</evidence>
<reference evidence="3" key="1">
    <citation type="submission" date="2018-05" db="EMBL/GenBank/DDBJ databases">
        <title>Zavarzinia sp. HR-AS.</title>
        <authorList>
            <person name="Lee Y."/>
            <person name="Jeon C.O."/>
        </authorList>
    </citation>
    <scope>NUCLEOTIDE SEQUENCE [LARGE SCALE GENOMIC DNA]</scope>
    <source>
        <strain evidence="3">DSM 1231</strain>
    </source>
</reference>
<comment type="caution">
    <text evidence="2">The sequence shown here is derived from an EMBL/GenBank/DDBJ whole genome shotgun (WGS) entry which is preliminary data.</text>
</comment>
<keyword evidence="1" id="KW-0472">Membrane</keyword>
<name>A0A317E1G3_9PROT</name>
<keyword evidence="3" id="KW-1185">Reference proteome</keyword>
<dbReference type="Proteomes" id="UP000246077">
    <property type="component" value="Unassembled WGS sequence"/>
</dbReference>
<evidence type="ECO:0000313" key="2">
    <source>
        <dbReference type="EMBL" id="PWR18985.1"/>
    </source>
</evidence>